<evidence type="ECO:0000259" key="3">
    <source>
        <dbReference type="Pfam" id="PF00595"/>
    </source>
</evidence>
<dbReference type="EMBL" id="JAEUBG010000845">
    <property type="protein sequence ID" value="KAH3687414.1"/>
    <property type="molecule type" value="Genomic_DNA"/>
</dbReference>
<evidence type="ECO:0000313" key="6">
    <source>
        <dbReference type="Proteomes" id="UP000774326"/>
    </source>
</evidence>
<dbReference type="SUPFAM" id="SSF50156">
    <property type="entry name" value="PDZ domain-like"/>
    <property type="match status" value="1"/>
</dbReference>
<dbReference type="OrthoDB" id="72325at2759"/>
<keyword evidence="1" id="KW-0143">Chaperone</keyword>
<dbReference type="InterPro" id="IPR040815">
    <property type="entry name" value="Nas2_N"/>
</dbReference>
<dbReference type="Pfam" id="PF00595">
    <property type="entry name" value="PDZ"/>
    <property type="match status" value="1"/>
</dbReference>
<dbReference type="InterPro" id="IPR035269">
    <property type="entry name" value="PSMD9"/>
</dbReference>
<dbReference type="PANTHER" id="PTHR12651:SF1">
    <property type="entry name" value="26S PROTEASOME NON-ATPASE REGULATORY SUBUNIT 9"/>
    <property type="match status" value="1"/>
</dbReference>
<feature type="domain" description="PDZ" evidence="3">
    <location>
        <begin position="115"/>
        <end position="169"/>
    </location>
</feature>
<protein>
    <recommendedName>
        <fullName evidence="2">Probable 26S proteasome regulatory subunit p27</fullName>
    </recommendedName>
</protein>
<comment type="caution">
    <text evidence="5">The sequence shown here is derived from an EMBL/GenBank/DDBJ whole genome shotgun (WGS) entry which is preliminary data.</text>
</comment>
<dbReference type="GO" id="GO:0070682">
    <property type="term" value="P:proteasome regulatory particle assembly"/>
    <property type="evidence" value="ECO:0007669"/>
    <property type="project" value="InterPro"/>
</dbReference>
<feature type="domain" description="Nas2 N-terminal" evidence="4">
    <location>
        <begin position="29"/>
        <end position="105"/>
    </location>
</feature>
<dbReference type="Gene3D" id="6.10.140.1710">
    <property type="match status" value="1"/>
</dbReference>
<reference evidence="5" key="2">
    <citation type="submission" date="2021-01" db="EMBL/GenBank/DDBJ databases">
        <authorList>
            <person name="Schikora-Tamarit M.A."/>
        </authorList>
    </citation>
    <scope>NUCLEOTIDE SEQUENCE</scope>
    <source>
        <strain evidence="5">CBS2887</strain>
    </source>
</reference>
<dbReference type="Proteomes" id="UP000774326">
    <property type="component" value="Unassembled WGS sequence"/>
</dbReference>
<dbReference type="Gene3D" id="2.30.42.10">
    <property type="match status" value="1"/>
</dbReference>
<organism evidence="5 6">
    <name type="scientific">Wickerhamomyces pijperi</name>
    <name type="common">Yeast</name>
    <name type="synonym">Pichia pijperi</name>
    <dbReference type="NCBI Taxonomy" id="599730"/>
    <lineage>
        <taxon>Eukaryota</taxon>
        <taxon>Fungi</taxon>
        <taxon>Dikarya</taxon>
        <taxon>Ascomycota</taxon>
        <taxon>Saccharomycotina</taxon>
        <taxon>Saccharomycetes</taxon>
        <taxon>Phaffomycetales</taxon>
        <taxon>Wickerhamomycetaceae</taxon>
        <taxon>Wickerhamomyces</taxon>
    </lineage>
</organism>
<dbReference type="InterPro" id="IPR036034">
    <property type="entry name" value="PDZ_sf"/>
</dbReference>
<reference evidence="5" key="1">
    <citation type="journal article" date="2021" name="Open Biol.">
        <title>Shared evolutionary footprints suggest mitochondrial oxidative damage underlies multiple complex I losses in fungi.</title>
        <authorList>
            <person name="Schikora-Tamarit M.A."/>
            <person name="Marcet-Houben M."/>
            <person name="Nosek J."/>
            <person name="Gabaldon T."/>
        </authorList>
    </citation>
    <scope>NUCLEOTIDE SEQUENCE</scope>
    <source>
        <strain evidence="5">CBS2887</strain>
    </source>
</reference>
<evidence type="ECO:0000313" key="5">
    <source>
        <dbReference type="EMBL" id="KAH3687414.1"/>
    </source>
</evidence>
<dbReference type="AlphaFoldDB" id="A0A9P8QDF6"/>
<sequence>MEGELKPLQSTNEYNPNYKIEDVNNFTFDQLSQLKKSVEDELTRLHSSLTKNKVTMETPLVTFDGFPRSDINVIEVRTLRILIIKLTNDLAVIRNRIMQLLPSQFKAKEATQSHVPFAIISEIQPESPSSTAGLVENDKLISIANVNVINHDNLKGLVKLVSSSRNVPLGMKVLRNGQILELKLIPAEWSGRGLLGCKLTQV</sequence>
<keyword evidence="6" id="KW-1185">Reference proteome</keyword>
<name>A0A9P8QDF6_WICPI</name>
<accession>A0A9P8QDF6</accession>
<dbReference type="GO" id="GO:0005634">
    <property type="term" value="C:nucleus"/>
    <property type="evidence" value="ECO:0007669"/>
    <property type="project" value="TreeGrafter"/>
</dbReference>
<dbReference type="PANTHER" id="PTHR12651">
    <property type="entry name" value="26S PROTEASOME NON-ATPASE REGULATORY SUBUNIT 9"/>
    <property type="match status" value="1"/>
</dbReference>
<proteinExistence type="predicted"/>
<dbReference type="FunFam" id="2.30.42.10:FF:000107">
    <property type="entry name" value="26S proteasome non-ATPase regulatory subunit 9"/>
    <property type="match status" value="1"/>
</dbReference>
<evidence type="ECO:0000256" key="1">
    <source>
        <dbReference type="ARBA" id="ARBA00023186"/>
    </source>
</evidence>
<evidence type="ECO:0000256" key="2">
    <source>
        <dbReference type="ARBA" id="ARBA00068021"/>
    </source>
</evidence>
<gene>
    <name evidence="5" type="ORF">WICPIJ_001591</name>
</gene>
<dbReference type="GO" id="GO:0005737">
    <property type="term" value="C:cytoplasm"/>
    <property type="evidence" value="ECO:0007669"/>
    <property type="project" value="TreeGrafter"/>
</dbReference>
<dbReference type="Pfam" id="PF18265">
    <property type="entry name" value="Nas2_N"/>
    <property type="match status" value="1"/>
</dbReference>
<dbReference type="InterPro" id="IPR001478">
    <property type="entry name" value="PDZ"/>
</dbReference>
<evidence type="ECO:0000259" key="4">
    <source>
        <dbReference type="Pfam" id="PF18265"/>
    </source>
</evidence>